<sequence>MSTRRCRGYSEMLELSSQDSKNYGSIRDQDRQSLHAPYFNRDSKTVSLGIKLAGKVRVGVRLFRDGSITIFLPFRTNA</sequence>
<evidence type="ECO:0000313" key="2">
    <source>
        <dbReference type="Proteomes" id="UP001152798"/>
    </source>
</evidence>
<proteinExistence type="predicted"/>
<dbReference type="EMBL" id="OV725082">
    <property type="protein sequence ID" value="CAH1405157.1"/>
    <property type="molecule type" value="Genomic_DNA"/>
</dbReference>
<reference evidence="1" key="1">
    <citation type="submission" date="2022-01" db="EMBL/GenBank/DDBJ databases">
        <authorList>
            <person name="King R."/>
        </authorList>
    </citation>
    <scope>NUCLEOTIDE SEQUENCE</scope>
</reference>
<organism evidence="1 2">
    <name type="scientific">Nezara viridula</name>
    <name type="common">Southern green stink bug</name>
    <name type="synonym">Cimex viridulus</name>
    <dbReference type="NCBI Taxonomy" id="85310"/>
    <lineage>
        <taxon>Eukaryota</taxon>
        <taxon>Metazoa</taxon>
        <taxon>Ecdysozoa</taxon>
        <taxon>Arthropoda</taxon>
        <taxon>Hexapoda</taxon>
        <taxon>Insecta</taxon>
        <taxon>Pterygota</taxon>
        <taxon>Neoptera</taxon>
        <taxon>Paraneoptera</taxon>
        <taxon>Hemiptera</taxon>
        <taxon>Heteroptera</taxon>
        <taxon>Panheteroptera</taxon>
        <taxon>Pentatomomorpha</taxon>
        <taxon>Pentatomoidea</taxon>
        <taxon>Pentatomidae</taxon>
        <taxon>Pentatominae</taxon>
        <taxon>Nezara</taxon>
    </lineage>
</organism>
<name>A0A9P0HNY2_NEZVI</name>
<evidence type="ECO:0000313" key="1">
    <source>
        <dbReference type="EMBL" id="CAH1405157.1"/>
    </source>
</evidence>
<gene>
    <name evidence="1" type="ORF">NEZAVI_LOCUS13422</name>
</gene>
<dbReference type="AlphaFoldDB" id="A0A9P0HNY2"/>
<accession>A0A9P0HNY2</accession>
<keyword evidence="2" id="KW-1185">Reference proteome</keyword>
<dbReference type="Proteomes" id="UP001152798">
    <property type="component" value="Chromosome 6"/>
</dbReference>
<protein>
    <submittedName>
        <fullName evidence="1">Uncharacterized protein</fullName>
    </submittedName>
</protein>